<keyword evidence="5 7" id="KW-0482">Metalloprotease</keyword>
<dbReference type="InterPro" id="IPR001506">
    <property type="entry name" value="Peptidase_M12A"/>
</dbReference>
<evidence type="ECO:0000256" key="5">
    <source>
        <dbReference type="ARBA" id="ARBA00023049"/>
    </source>
</evidence>
<evidence type="ECO:0000256" key="1">
    <source>
        <dbReference type="ARBA" id="ARBA00022670"/>
    </source>
</evidence>
<dbReference type="Gene3D" id="3.40.390.10">
    <property type="entry name" value="Collagenase (Catalytic Domain)"/>
    <property type="match status" value="1"/>
</dbReference>
<dbReference type="PANTHER" id="PTHR10127">
    <property type="entry name" value="DISCOIDIN, CUB, EGF, LAMININ , AND ZINC METALLOPROTEASE DOMAIN CONTAINING"/>
    <property type="match status" value="1"/>
</dbReference>
<feature type="binding site" evidence="7">
    <location>
        <position position="219"/>
    </location>
    <ligand>
        <name>Zn(2+)</name>
        <dbReference type="ChEBI" id="CHEBI:29105"/>
        <note>catalytic</note>
    </ligand>
</feature>
<dbReference type="PRINTS" id="PR00480">
    <property type="entry name" value="ASTACIN"/>
</dbReference>
<feature type="binding site" evidence="7">
    <location>
        <position position="225"/>
    </location>
    <ligand>
        <name>Zn(2+)</name>
        <dbReference type="ChEBI" id="CHEBI:29105"/>
        <note>catalytic</note>
    </ligand>
</feature>
<evidence type="ECO:0000256" key="2">
    <source>
        <dbReference type="ARBA" id="ARBA00022723"/>
    </source>
</evidence>
<dbReference type="PANTHER" id="PTHR10127:SF780">
    <property type="entry name" value="METALLOENDOPEPTIDASE"/>
    <property type="match status" value="1"/>
</dbReference>
<keyword evidence="4 7" id="KW-0862">Zinc</keyword>
<evidence type="ECO:0000256" key="4">
    <source>
        <dbReference type="ARBA" id="ARBA00022833"/>
    </source>
</evidence>
<comment type="cofactor">
    <cofactor evidence="7 8">
        <name>Zn(2+)</name>
        <dbReference type="ChEBI" id="CHEBI:29105"/>
    </cofactor>
    <text evidence="7 8">Binds 1 zinc ion per subunit.</text>
</comment>
<dbReference type="InterPro" id="IPR024079">
    <property type="entry name" value="MetalloPept_cat_dom_sf"/>
</dbReference>
<dbReference type="SMART" id="SM00235">
    <property type="entry name" value="ZnMc"/>
    <property type="match status" value="1"/>
</dbReference>
<dbReference type="GO" id="GO:0008270">
    <property type="term" value="F:zinc ion binding"/>
    <property type="evidence" value="ECO:0007669"/>
    <property type="project" value="UniProtKB-UniRule"/>
</dbReference>
<keyword evidence="6" id="KW-1015">Disulfide bond</keyword>
<name>E4Y6L6_OIKDI</name>
<dbReference type="InterPro" id="IPR002172">
    <property type="entry name" value="LDrepeatLR_classA_rpt"/>
</dbReference>
<accession>E4Y6L6</accession>
<feature type="domain" description="Peptidase M12A" evidence="9">
    <location>
        <begin position="92"/>
        <end position="316"/>
    </location>
</feature>
<evidence type="ECO:0000256" key="7">
    <source>
        <dbReference type="PROSITE-ProRule" id="PRU01211"/>
    </source>
</evidence>
<proteinExistence type="predicted"/>
<sequence>MKLSSLLVLAASTNADRSERRPRSPKLEGWMGKKNHVMTRKQYVSMYEPQQNPDTFLDDFEYSAEQIRNMVNNGLDIDIARLFPNFDEEARGTIALNYARWPKNEDGQVVIPFSFQQHFSKKAEFRKHIEEMSANFGCITFEYVPTNRLLDTNHENGLLITHASTTLYDNGCKSAMGRLPGYTSDNGSIELMGAKPGWQLIIMDDYCMTRGTVQHEMMHALSIKHEHVRGDRDELLLIDLQQIQNELPGFEYNFYKIEDENWGKAQWPFDFRSVMNYPSKIGSKVLISTHSGQEYLRNNVRHSSTDALQLQWLYCAEEGTIEDYEYTLWTNCESMDPFGYYQPILKSRICDGIKDCFDGEDEDGRMGDCNKHGKEEDSTDDGCCRNIFVVRYKTRYQCQESETSPKYNDHVMYDCFNPDNGKMEEIKLFWETSLHNGEGAGWVFGFPECASTTKECEIARAMSDNLDTMEGKSSRSLNMWWKEVETPRGMESVRMPAQGGVDRWIIGDLDNCPPIGSYDPGNTEELKNFVVDFDNVINPGDFVTVYCMDNAAEITTTTEAPTTTEATSSCEADRYEQTTLASIRGLNNMIKEAYKTAQLKDYKKLLKAEMGICKNSDKLLAKSLGKSLKGCEVDFIGVDTLNSFSSSLCGFIPGTGQHEVTQLRNICEDLDIYLKWKFQACGKMIHGFADKLKKGCKKMEKSLKKLTAFDPDAGL</sequence>
<dbReference type="EMBL" id="FN654297">
    <property type="protein sequence ID" value="CBY31266.1"/>
    <property type="molecule type" value="Genomic_DNA"/>
</dbReference>
<evidence type="ECO:0000313" key="10">
    <source>
        <dbReference type="EMBL" id="CBY31266.1"/>
    </source>
</evidence>
<feature type="binding site" evidence="7">
    <location>
        <position position="215"/>
    </location>
    <ligand>
        <name>Zn(2+)</name>
        <dbReference type="ChEBI" id="CHEBI:29105"/>
        <note>catalytic</note>
    </ligand>
</feature>
<dbReference type="GO" id="GO:0004222">
    <property type="term" value="F:metalloendopeptidase activity"/>
    <property type="evidence" value="ECO:0007669"/>
    <property type="project" value="UniProtKB-UniRule"/>
</dbReference>
<dbReference type="InterPro" id="IPR006026">
    <property type="entry name" value="Peptidase_Metallo"/>
</dbReference>
<dbReference type="AlphaFoldDB" id="E4Y6L6"/>
<dbReference type="EC" id="3.4.24.-" evidence="8"/>
<gene>
    <name evidence="10" type="ORF">GSOID_T00025163001</name>
</gene>
<evidence type="ECO:0000259" key="9">
    <source>
        <dbReference type="PROSITE" id="PS51864"/>
    </source>
</evidence>
<evidence type="ECO:0000256" key="6">
    <source>
        <dbReference type="ARBA" id="ARBA00023157"/>
    </source>
</evidence>
<reference evidence="10" key="1">
    <citation type="journal article" date="2010" name="Science">
        <title>Plasticity of animal genome architecture unmasked by rapid evolution of a pelagic tunicate.</title>
        <authorList>
            <person name="Denoeud F."/>
            <person name="Henriet S."/>
            <person name="Mungpakdee S."/>
            <person name="Aury J.M."/>
            <person name="Da Silva C."/>
            <person name="Brinkmann H."/>
            <person name="Mikhaleva J."/>
            <person name="Olsen L.C."/>
            <person name="Jubin C."/>
            <person name="Canestro C."/>
            <person name="Bouquet J.M."/>
            <person name="Danks G."/>
            <person name="Poulain J."/>
            <person name="Campsteijn C."/>
            <person name="Adamski M."/>
            <person name="Cross I."/>
            <person name="Yadetie F."/>
            <person name="Muffato M."/>
            <person name="Louis A."/>
            <person name="Butcher S."/>
            <person name="Tsagkogeorga G."/>
            <person name="Konrad A."/>
            <person name="Singh S."/>
            <person name="Jensen M.F."/>
            <person name="Cong E.H."/>
            <person name="Eikeseth-Otteraa H."/>
            <person name="Noel B."/>
            <person name="Anthouard V."/>
            <person name="Porcel B.M."/>
            <person name="Kachouri-Lafond R."/>
            <person name="Nishino A."/>
            <person name="Ugolini M."/>
            <person name="Chourrout P."/>
            <person name="Nishida H."/>
            <person name="Aasland R."/>
            <person name="Huzurbazar S."/>
            <person name="Westhof E."/>
            <person name="Delsuc F."/>
            <person name="Lehrach H."/>
            <person name="Reinhardt R."/>
            <person name="Weissenbach J."/>
            <person name="Roy S.W."/>
            <person name="Artiguenave F."/>
            <person name="Postlethwait J.H."/>
            <person name="Manak J.R."/>
            <person name="Thompson E.M."/>
            <person name="Jaillon O."/>
            <person name="Du Pasquier L."/>
            <person name="Boudinot P."/>
            <person name="Liberles D.A."/>
            <person name="Volff J.N."/>
            <person name="Philippe H."/>
            <person name="Lenhard B."/>
            <person name="Roest Crollius H."/>
            <person name="Wincker P."/>
            <person name="Chourrout D."/>
        </authorList>
    </citation>
    <scope>NUCLEOTIDE SEQUENCE [LARGE SCALE GENOMIC DNA]</scope>
</reference>
<evidence type="ECO:0000256" key="3">
    <source>
        <dbReference type="ARBA" id="ARBA00022801"/>
    </source>
</evidence>
<feature type="active site" evidence="7">
    <location>
        <position position="216"/>
    </location>
</feature>
<organism evidence="10">
    <name type="scientific">Oikopleura dioica</name>
    <name type="common">Tunicate</name>
    <dbReference type="NCBI Taxonomy" id="34765"/>
    <lineage>
        <taxon>Eukaryota</taxon>
        <taxon>Metazoa</taxon>
        <taxon>Chordata</taxon>
        <taxon>Tunicata</taxon>
        <taxon>Appendicularia</taxon>
        <taxon>Copelata</taxon>
        <taxon>Oikopleuridae</taxon>
        <taxon>Oikopleura</taxon>
    </lineage>
</organism>
<comment type="caution">
    <text evidence="7">Lacks conserved residue(s) required for the propagation of feature annotation.</text>
</comment>
<dbReference type="CDD" id="cd00112">
    <property type="entry name" value="LDLa"/>
    <property type="match status" value="1"/>
</dbReference>
<evidence type="ECO:0000256" key="8">
    <source>
        <dbReference type="RuleBase" id="RU361183"/>
    </source>
</evidence>
<dbReference type="SUPFAM" id="SSF55486">
    <property type="entry name" value="Metalloproteases ('zincins'), catalytic domain"/>
    <property type="match status" value="1"/>
</dbReference>
<dbReference type="Proteomes" id="UP000011014">
    <property type="component" value="Unassembled WGS sequence"/>
</dbReference>
<dbReference type="GO" id="GO:0006508">
    <property type="term" value="P:proteolysis"/>
    <property type="evidence" value="ECO:0007669"/>
    <property type="project" value="UniProtKB-KW"/>
</dbReference>
<dbReference type="Pfam" id="PF01400">
    <property type="entry name" value="Astacin"/>
    <property type="match status" value="1"/>
</dbReference>
<keyword evidence="1 7" id="KW-0645">Protease</keyword>
<keyword evidence="2 7" id="KW-0479">Metal-binding</keyword>
<protein>
    <recommendedName>
        <fullName evidence="8">Metalloendopeptidase</fullName>
        <ecNumber evidence="8">3.4.24.-</ecNumber>
    </recommendedName>
</protein>
<keyword evidence="3 7" id="KW-0378">Hydrolase</keyword>
<dbReference type="PROSITE" id="PS51864">
    <property type="entry name" value="ASTACIN"/>
    <property type="match status" value="1"/>
</dbReference>